<dbReference type="InterPro" id="IPR001926">
    <property type="entry name" value="TrpB-like_PALP"/>
</dbReference>
<keyword evidence="3" id="KW-0456">Lyase</keyword>
<dbReference type="PANTHER" id="PTHR48078">
    <property type="entry name" value="THREONINE DEHYDRATASE, MITOCHONDRIAL-RELATED"/>
    <property type="match status" value="1"/>
</dbReference>
<comment type="cofactor">
    <cofactor evidence="1">
        <name>pyridoxal 5'-phosphate</name>
        <dbReference type="ChEBI" id="CHEBI:597326"/>
    </cofactor>
</comment>
<dbReference type="GO" id="GO:0006567">
    <property type="term" value="P:L-threonine catabolic process"/>
    <property type="evidence" value="ECO:0007669"/>
    <property type="project" value="TreeGrafter"/>
</dbReference>
<comment type="caution">
    <text evidence="5">The sequence shown here is derived from an EMBL/GenBank/DDBJ whole genome shotgun (WGS) entry which is preliminary data.</text>
</comment>
<keyword evidence="2" id="KW-0663">Pyridoxal phosphate</keyword>
<dbReference type="GO" id="GO:0006565">
    <property type="term" value="P:L-serine catabolic process"/>
    <property type="evidence" value="ECO:0007669"/>
    <property type="project" value="TreeGrafter"/>
</dbReference>
<proteinExistence type="predicted"/>
<evidence type="ECO:0000259" key="4">
    <source>
        <dbReference type="Pfam" id="PF00291"/>
    </source>
</evidence>
<dbReference type="GO" id="GO:0003941">
    <property type="term" value="F:L-serine ammonia-lyase activity"/>
    <property type="evidence" value="ECO:0007669"/>
    <property type="project" value="TreeGrafter"/>
</dbReference>
<dbReference type="GO" id="GO:0004794">
    <property type="term" value="F:threonine deaminase activity"/>
    <property type="evidence" value="ECO:0007669"/>
    <property type="project" value="TreeGrafter"/>
</dbReference>
<evidence type="ECO:0000256" key="1">
    <source>
        <dbReference type="ARBA" id="ARBA00001933"/>
    </source>
</evidence>
<dbReference type="GO" id="GO:0009097">
    <property type="term" value="P:isoleucine biosynthetic process"/>
    <property type="evidence" value="ECO:0007669"/>
    <property type="project" value="TreeGrafter"/>
</dbReference>
<sequence length="292" mass="30583">MAAPFLSQRSAKNVYLKLETELPTGSFKVRGACYALAQRMKKETVREVIASSTGNHGAAVAYAAKEFGVAARIFLPANSNPVKRGKIAALGAAIVESGGGDLASAFRLAAEYAKQPGVYFLNDATDLDLPAGPATIACEILEQLPRASAIVVPMGDTALIRGIAAAAKQVAPQVRIIGVQAERAPAYYLSWKEGRVVATETCDTIADGLATRTPEAANVRDVRQLVDDVMLVSEEQMLEAIAILLTEEHVVAEAAGAASTAALLKAREGCGDFPVLLVSGANVPRAVLKRAL</sequence>
<dbReference type="EMBL" id="JACDQQ010002105">
    <property type="protein sequence ID" value="MBA0087640.1"/>
    <property type="molecule type" value="Genomic_DNA"/>
</dbReference>
<feature type="domain" description="Tryptophan synthase beta chain-like PALP" evidence="4">
    <location>
        <begin position="3"/>
        <end position="272"/>
    </location>
</feature>
<dbReference type="Gene3D" id="3.40.50.1100">
    <property type="match status" value="2"/>
</dbReference>
<keyword evidence="6" id="KW-1185">Reference proteome</keyword>
<dbReference type="AlphaFoldDB" id="A0A7V8NUU2"/>
<dbReference type="PANTHER" id="PTHR48078:SF7">
    <property type="entry name" value="BLL6502 PROTEIN"/>
    <property type="match status" value="1"/>
</dbReference>
<dbReference type="InterPro" id="IPR050147">
    <property type="entry name" value="Ser/Thr_Dehydratase"/>
</dbReference>
<dbReference type="Proteomes" id="UP000567293">
    <property type="component" value="Unassembled WGS sequence"/>
</dbReference>
<dbReference type="Pfam" id="PF00291">
    <property type="entry name" value="PALP"/>
    <property type="match status" value="1"/>
</dbReference>
<accession>A0A7V8NUU2</accession>
<name>A0A7V8NUU2_9BACT</name>
<evidence type="ECO:0000313" key="6">
    <source>
        <dbReference type="Proteomes" id="UP000567293"/>
    </source>
</evidence>
<evidence type="ECO:0000313" key="5">
    <source>
        <dbReference type="EMBL" id="MBA0087640.1"/>
    </source>
</evidence>
<protein>
    <submittedName>
        <fullName evidence="5">Pyridoxal-phosphate dependent enzyme</fullName>
    </submittedName>
</protein>
<dbReference type="InterPro" id="IPR036052">
    <property type="entry name" value="TrpB-like_PALP_sf"/>
</dbReference>
<gene>
    <name evidence="5" type="ORF">HRJ53_21860</name>
</gene>
<evidence type="ECO:0000256" key="3">
    <source>
        <dbReference type="ARBA" id="ARBA00023239"/>
    </source>
</evidence>
<dbReference type="SUPFAM" id="SSF53686">
    <property type="entry name" value="Tryptophan synthase beta subunit-like PLP-dependent enzymes"/>
    <property type="match status" value="1"/>
</dbReference>
<organism evidence="5 6">
    <name type="scientific">Candidatus Acidiferrum panamense</name>
    <dbReference type="NCBI Taxonomy" id="2741543"/>
    <lineage>
        <taxon>Bacteria</taxon>
        <taxon>Pseudomonadati</taxon>
        <taxon>Acidobacteriota</taxon>
        <taxon>Terriglobia</taxon>
        <taxon>Candidatus Acidiferrales</taxon>
        <taxon>Candidatus Acidiferrum</taxon>
    </lineage>
</organism>
<reference evidence="5" key="1">
    <citation type="submission" date="2020-06" db="EMBL/GenBank/DDBJ databases">
        <title>Legume-microbial interactions unlock mineral nutrients during tropical forest succession.</title>
        <authorList>
            <person name="Epihov D.Z."/>
        </authorList>
    </citation>
    <scope>NUCLEOTIDE SEQUENCE [LARGE SCALE GENOMIC DNA]</scope>
    <source>
        <strain evidence="5">Pan2503</strain>
    </source>
</reference>
<evidence type="ECO:0000256" key="2">
    <source>
        <dbReference type="ARBA" id="ARBA00022898"/>
    </source>
</evidence>